<organism evidence="1 2">
    <name type="scientific">Araneus ventricosus</name>
    <name type="common">Orbweaver spider</name>
    <name type="synonym">Epeira ventricosa</name>
    <dbReference type="NCBI Taxonomy" id="182803"/>
    <lineage>
        <taxon>Eukaryota</taxon>
        <taxon>Metazoa</taxon>
        <taxon>Ecdysozoa</taxon>
        <taxon>Arthropoda</taxon>
        <taxon>Chelicerata</taxon>
        <taxon>Arachnida</taxon>
        <taxon>Araneae</taxon>
        <taxon>Araneomorphae</taxon>
        <taxon>Entelegynae</taxon>
        <taxon>Araneoidea</taxon>
        <taxon>Araneidae</taxon>
        <taxon>Araneus</taxon>
    </lineage>
</organism>
<accession>A0A4Y2D9F2</accession>
<reference evidence="1 2" key="1">
    <citation type="journal article" date="2019" name="Sci. Rep.">
        <title>Orb-weaving spider Araneus ventricosus genome elucidates the spidroin gene catalogue.</title>
        <authorList>
            <person name="Kono N."/>
            <person name="Nakamura H."/>
            <person name="Ohtoshi R."/>
            <person name="Moran D.A.P."/>
            <person name="Shinohara A."/>
            <person name="Yoshida Y."/>
            <person name="Fujiwara M."/>
            <person name="Mori M."/>
            <person name="Tomita M."/>
            <person name="Arakawa K."/>
        </authorList>
    </citation>
    <scope>NUCLEOTIDE SEQUENCE [LARGE SCALE GENOMIC DNA]</scope>
</reference>
<dbReference type="EMBL" id="BGPR01165775">
    <property type="protein sequence ID" value="GBM12628.1"/>
    <property type="molecule type" value="Genomic_DNA"/>
</dbReference>
<proteinExistence type="predicted"/>
<dbReference type="AlphaFoldDB" id="A0A4Y2D9F2"/>
<dbReference type="Proteomes" id="UP000499080">
    <property type="component" value="Unassembled WGS sequence"/>
</dbReference>
<gene>
    <name evidence="1" type="ORF">AVEN_89856_1</name>
</gene>
<comment type="caution">
    <text evidence="1">The sequence shown here is derived from an EMBL/GenBank/DDBJ whole genome shotgun (WGS) entry which is preliminary data.</text>
</comment>
<evidence type="ECO:0000313" key="1">
    <source>
        <dbReference type="EMBL" id="GBM12628.1"/>
    </source>
</evidence>
<dbReference type="OrthoDB" id="7422307at2759"/>
<protein>
    <submittedName>
        <fullName evidence="1">Uncharacterized protein</fullName>
    </submittedName>
</protein>
<sequence length="121" mass="13867">MSARRCTYEHNRSNKKRGRRIKFGEKGLPRNPFCSEQALAGEHCDFESLSVKPVVDKIVSLAEIVGLEVHNNGIDELVEEHSQDLTTEELLELHCVSQQEEQEEITAISKATTFWRNKRNT</sequence>
<keyword evidence="2" id="KW-1185">Reference proteome</keyword>
<evidence type="ECO:0000313" key="2">
    <source>
        <dbReference type="Proteomes" id="UP000499080"/>
    </source>
</evidence>
<name>A0A4Y2D9F2_ARAVE</name>